<dbReference type="EMBL" id="JBEDUW010000006">
    <property type="protein sequence ID" value="KAK9923166.1"/>
    <property type="molecule type" value="Genomic_DNA"/>
</dbReference>
<reference evidence="1 2" key="1">
    <citation type="journal article" date="2023" name="G3 (Bethesda)">
        <title>A chromosome-length genome assembly and annotation of blackberry (Rubus argutus, cv. 'Hillquist').</title>
        <authorList>
            <person name="Bruna T."/>
            <person name="Aryal R."/>
            <person name="Dudchenko O."/>
            <person name="Sargent D.J."/>
            <person name="Mead D."/>
            <person name="Buti M."/>
            <person name="Cavallini A."/>
            <person name="Hytonen T."/>
            <person name="Andres J."/>
            <person name="Pham M."/>
            <person name="Weisz D."/>
            <person name="Mascagni F."/>
            <person name="Usai G."/>
            <person name="Natali L."/>
            <person name="Bassil N."/>
            <person name="Fernandez G.E."/>
            <person name="Lomsadze A."/>
            <person name="Armour M."/>
            <person name="Olukolu B."/>
            <person name="Poorten T."/>
            <person name="Britton C."/>
            <person name="Davik J."/>
            <person name="Ashrafi H."/>
            <person name="Aiden E.L."/>
            <person name="Borodovsky M."/>
            <person name="Worthington M."/>
        </authorList>
    </citation>
    <scope>NUCLEOTIDE SEQUENCE [LARGE SCALE GENOMIC DNA]</scope>
    <source>
        <strain evidence="1">PI 553951</strain>
    </source>
</reference>
<dbReference type="AlphaFoldDB" id="A0AAW1WH33"/>
<gene>
    <name evidence="1" type="ORF">M0R45_031598</name>
</gene>
<protein>
    <submittedName>
        <fullName evidence="1">Uncharacterized protein</fullName>
    </submittedName>
</protein>
<evidence type="ECO:0000313" key="2">
    <source>
        <dbReference type="Proteomes" id="UP001457282"/>
    </source>
</evidence>
<accession>A0AAW1WH33</accession>
<organism evidence="1 2">
    <name type="scientific">Rubus argutus</name>
    <name type="common">Southern blackberry</name>
    <dbReference type="NCBI Taxonomy" id="59490"/>
    <lineage>
        <taxon>Eukaryota</taxon>
        <taxon>Viridiplantae</taxon>
        <taxon>Streptophyta</taxon>
        <taxon>Embryophyta</taxon>
        <taxon>Tracheophyta</taxon>
        <taxon>Spermatophyta</taxon>
        <taxon>Magnoliopsida</taxon>
        <taxon>eudicotyledons</taxon>
        <taxon>Gunneridae</taxon>
        <taxon>Pentapetalae</taxon>
        <taxon>rosids</taxon>
        <taxon>fabids</taxon>
        <taxon>Rosales</taxon>
        <taxon>Rosaceae</taxon>
        <taxon>Rosoideae</taxon>
        <taxon>Rosoideae incertae sedis</taxon>
        <taxon>Rubus</taxon>
    </lineage>
</organism>
<keyword evidence="2" id="KW-1185">Reference proteome</keyword>
<sequence length="115" mass="13259">MKVWVRSEGVGAADWVERWQRTRQWRCLVSRSPLLLWPFSSDLQLVALFLFHPCSIADRWEAWWQRAVLLGCYGLGTGFCDDWCHGGDDSGEVVAVFGVIDKGREKEAEVLMNLW</sequence>
<evidence type="ECO:0000313" key="1">
    <source>
        <dbReference type="EMBL" id="KAK9923166.1"/>
    </source>
</evidence>
<proteinExistence type="predicted"/>
<name>A0AAW1WH33_RUBAR</name>
<comment type="caution">
    <text evidence="1">The sequence shown here is derived from an EMBL/GenBank/DDBJ whole genome shotgun (WGS) entry which is preliminary data.</text>
</comment>
<dbReference type="Proteomes" id="UP001457282">
    <property type="component" value="Unassembled WGS sequence"/>
</dbReference>